<dbReference type="SUPFAM" id="SSF56059">
    <property type="entry name" value="Glutathione synthetase ATP-binding domain-like"/>
    <property type="match status" value="1"/>
</dbReference>
<accession>A0A059ZU12</accession>
<dbReference type="InterPro" id="IPR005875">
    <property type="entry name" value="PurK"/>
</dbReference>
<dbReference type="Gene3D" id="3.30.470.20">
    <property type="entry name" value="ATP-grasp fold, B domain"/>
    <property type="match status" value="1"/>
</dbReference>
<dbReference type="InterPro" id="IPR054350">
    <property type="entry name" value="PurT/PurK_preATP-grasp"/>
</dbReference>
<keyword evidence="2 4" id="KW-0658">Purine biosynthesis</keyword>
<sequence length="401" mass="43762">MIRGGQTLGVLGGGQLGMFFVLAAQRHGYPVWVLDPDPHCPAARTAARHLCAPLDDPVALEEFTRGVAAVTVESENIPAAALAHCAAWMRPGPEAVRIAQDRRLEKSFLRDLDLPVAPFIALDAGTPLPPVTDDFPFPALLKTARWGYDGKGQETVVCGEDLAAAWQALGTVDAVLEARVDLAAEFSILLARGEDGMVVFYPAAYNYHRDGILDLTLVCDTEPTAMESEARHMALRIAEALDYIGVLAVEFFVDGHGEILVNELAPRPHNSGHFSLDASIHSQFDQQLRCLCGLPLGDTRLLSPVAMMNLLGDLWTPQEPDWSSVLEHPQTKLWLYGKREARPRRKMGHLTILPEHSHAIAKTVAALRRSLALPDLPPLGFLPECADQGLLPTAPHRPEHE</sequence>
<comment type="subunit">
    <text evidence="4 5">Homodimer.</text>
</comment>
<dbReference type="PANTHER" id="PTHR11609:SF5">
    <property type="entry name" value="PHOSPHORIBOSYLAMINOIMIDAZOLE CARBOXYLASE"/>
    <property type="match status" value="1"/>
</dbReference>
<dbReference type="NCBIfam" id="TIGR01161">
    <property type="entry name" value="purK"/>
    <property type="match status" value="1"/>
</dbReference>
<dbReference type="KEGG" id="acz:Acaty_c2440"/>
<dbReference type="EC" id="6.3.4.18" evidence="4 5"/>
<dbReference type="InterPro" id="IPR013815">
    <property type="entry name" value="ATP_grasp_subdomain_1"/>
</dbReference>
<dbReference type="Gene3D" id="3.30.1490.20">
    <property type="entry name" value="ATP-grasp fold, A domain"/>
    <property type="match status" value="1"/>
</dbReference>
<dbReference type="InterPro" id="IPR011054">
    <property type="entry name" value="Rudment_hybrid_motif"/>
</dbReference>
<gene>
    <name evidence="4 5" type="primary">purK</name>
    <name evidence="7" type="ORF">Acaty_c2440</name>
</gene>
<dbReference type="GO" id="GO:0006189">
    <property type="term" value="P:'de novo' IMP biosynthetic process"/>
    <property type="evidence" value="ECO:0007669"/>
    <property type="project" value="UniProtKB-UniRule"/>
</dbReference>
<dbReference type="NCBIfam" id="NF004679">
    <property type="entry name" value="PRK06019.1-5"/>
    <property type="match status" value="1"/>
</dbReference>
<dbReference type="Pfam" id="PF02222">
    <property type="entry name" value="ATP-grasp"/>
    <property type="match status" value="1"/>
</dbReference>
<keyword evidence="3 4" id="KW-0067">ATP-binding</keyword>
<dbReference type="NCBIfam" id="NF004677">
    <property type="entry name" value="PRK06019.1-3"/>
    <property type="match status" value="1"/>
</dbReference>
<evidence type="ECO:0000256" key="5">
    <source>
        <dbReference type="RuleBase" id="RU361200"/>
    </source>
</evidence>
<dbReference type="Proteomes" id="UP000005522">
    <property type="component" value="Chromosome"/>
</dbReference>
<reference evidence="7 8" key="1">
    <citation type="journal article" date="2009" name="J. Bacteriol.">
        <title>Draft genome sequence of the extremely acidophilic bacterium Acidithiobacillus caldus ATCC 51756 reveals metabolic versatility in the genus Acidithiobacillus.</title>
        <authorList>
            <person name="Valdes J."/>
            <person name="Quatrini R."/>
            <person name="Hallberg K."/>
            <person name="Dopson M."/>
            <person name="Valenzuela P.D."/>
            <person name="Holmes D.S."/>
        </authorList>
    </citation>
    <scope>NUCLEOTIDE SEQUENCE [LARGE SCALE GENOMIC DNA]</scope>
    <source>
        <strain evidence="8">ATCC 51756 / DSM 8584 / KU</strain>
    </source>
</reference>
<feature type="binding site" evidence="4">
    <location>
        <position position="185"/>
    </location>
    <ligand>
        <name>ATP</name>
        <dbReference type="ChEBI" id="CHEBI:30616"/>
    </ligand>
</feature>
<proteinExistence type="inferred from homology"/>
<comment type="catalytic activity">
    <reaction evidence="4 5">
        <text>5-amino-1-(5-phospho-beta-D-ribosyl)imidazole + hydrogencarbonate + ATP = 5-carboxyamino-1-(5-phospho-D-ribosyl)imidazole + ADP + phosphate + 2 H(+)</text>
        <dbReference type="Rhea" id="RHEA:19317"/>
        <dbReference type="ChEBI" id="CHEBI:15378"/>
        <dbReference type="ChEBI" id="CHEBI:17544"/>
        <dbReference type="ChEBI" id="CHEBI:30616"/>
        <dbReference type="ChEBI" id="CHEBI:43474"/>
        <dbReference type="ChEBI" id="CHEBI:58730"/>
        <dbReference type="ChEBI" id="CHEBI:137981"/>
        <dbReference type="ChEBI" id="CHEBI:456216"/>
        <dbReference type="EC" id="6.3.4.18"/>
    </reaction>
</comment>
<feature type="binding site" evidence="4">
    <location>
        <begin position="177"/>
        <end position="180"/>
    </location>
    <ligand>
        <name>ATP</name>
        <dbReference type="ChEBI" id="CHEBI:30616"/>
    </ligand>
</feature>
<evidence type="ECO:0000256" key="3">
    <source>
        <dbReference type="ARBA" id="ARBA00022840"/>
    </source>
</evidence>
<feature type="binding site" evidence="4">
    <location>
        <begin position="147"/>
        <end position="153"/>
    </location>
    <ligand>
        <name>ATP</name>
        <dbReference type="ChEBI" id="CHEBI:30616"/>
    </ligand>
</feature>
<keyword evidence="7" id="KW-0456">Lyase</keyword>
<dbReference type="Gene3D" id="3.40.50.20">
    <property type="match status" value="1"/>
</dbReference>
<evidence type="ECO:0000313" key="7">
    <source>
        <dbReference type="EMBL" id="AIA56284.1"/>
    </source>
</evidence>
<dbReference type="GO" id="GO:0004638">
    <property type="term" value="F:phosphoribosylaminoimidazole carboxylase activity"/>
    <property type="evidence" value="ECO:0007669"/>
    <property type="project" value="InterPro"/>
</dbReference>
<evidence type="ECO:0000256" key="2">
    <source>
        <dbReference type="ARBA" id="ARBA00022755"/>
    </source>
</evidence>
<feature type="binding site" evidence="4">
    <location>
        <begin position="262"/>
        <end position="263"/>
    </location>
    <ligand>
        <name>ATP</name>
        <dbReference type="ChEBI" id="CHEBI:30616"/>
    </ligand>
</feature>
<keyword evidence="1 4" id="KW-0547">Nucleotide-binding</keyword>
<dbReference type="GO" id="GO:0034028">
    <property type="term" value="F:5-(carboxyamino)imidazole ribonucleotide synthase activity"/>
    <property type="evidence" value="ECO:0007669"/>
    <property type="project" value="UniProtKB-UniRule"/>
</dbReference>
<dbReference type="HOGENOM" id="CLU_011534_0_1_6"/>
<dbReference type="GO" id="GO:0046872">
    <property type="term" value="F:metal ion binding"/>
    <property type="evidence" value="ECO:0007669"/>
    <property type="project" value="InterPro"/>
</dbReference>
<dbReference type="UniPathway" id="UPA00074">
    <property type="reaction ID" value="UER00942"/>
</dbReference>
<comment type="similarity">
    <text evidence="4 5">Belongs to the PurK/PurT family.</text>
</comment>
<evidence type="ECO:0000259" key="6">
    <source>
        <dbReference type="PROSITE" id="PS50975"/>
    </source>
</evidence>
<dbReference type="GO" id="GO:0005829">
    <property type="term" value="C:cytosol"/>
    <property type="evidence" value="ECO:0007669"/>
    <property type="project" value="TreeGrafter"/>
</dbReference>
<evidence type="ECO:0000256" key="1">
    <source>
        <dbReference type="ARBA" id="ARBA00022741"/>
    </source>
</evidence>
<dbReference type="InterPro" id="IPR040686">
    <property type="entry name" value="PurK_C"/>
</dbReference>
<evidence type="ECO:0000313" key="8">
    <source>
        <dbReference type="Proteomes" id="UP000005522"/>
    </source>
</evidence>
<dbReference type="AlphaFoldDB" id="A0A059ZU12"/>
<dbReference type="eggNOG" id="COG0026">
    <property type="taxonomic scope" value="Bacteria"/>
</dbReference>
<dbReference type="InterPro" id="IPR003135">
    <property type="entry name" value="ATP-grasp_carboxylate-amine"/>
</dbReference>
<feature type="domain" description="ATP-grasp" evidence="6">
    <location>
        <begin position="106"/>
        <end position="292"/>
    </location>
</feature>
<dbReference type="Pfam" id="PF22660">
    <property type="entry name" value="RS_preATP-grasp-like"/>
    <property type="match status" value="1"/>
</dbReference>
<dbReference type="InterPro" id="IPR016185">
    <property type="entry name" value="PreATP-grasp_dom_sf"/>
</dbReference>
<dbReference type="EMBL" id="CP005986">
    <property type="protein sequence ID" value="AIA56284.1"/>
    <property type="molecule type" value="Genomic_DNA"/>
</dbReference>
<dbReference type="PROSITE" id="PS50975">
    <property type="entry name" value="ATP_GRASP"/>
    <property type="match status" value="1"/>
</dbReference>
<dbReference type="HAMAP" id="MF_01928">
    <property type="entry name" value="PurK"/>
    <property type="match status" value="1"/>
</dbReference>
<name>A0A059ZU12_ACICK</name>
<dbReference type="InterPro" id="IPR011761">
    <property type="entry name" value="ATP-grasp"/>
</dbReference>
<dbReference type="RefSeq" id="WP_004869034.1">
    <property type="nucleotide sequence ID" value="NZ_CP005986.1"/>
</dbReference>
<dbReference type="GO" id="GO:0005524">
    <property type="term" value="F:ATP binding"/>
    <property type="evidence" value="ECO:0007669"/>
    <property type="project" value="UniProtKB-UniRule"/>
</dbReference>
<feature type="binding site" evidence="4">
    <location>
        <position position="142"/>
    </location>
    <ligand>
        <name>ATP</name>
        <dbReference type="ChEBI" id="CHEBI:30616"/>
    </ligand>
</feature>
<dbReference type="SUPFAM" id="SSF52440">
    <property type="entry name" value="PreATP-grasp domain"/>
    <property type="match status" value="1"/>
</dbReference>
<comment type="function">
    <text evidence="5">Catalyzes the ATP-dependent conversion of 5-aminoimidazole ribonucleotide (AIR) and HCO(3)- to N5-carboxyaminoimidazole ribonucleotide (N5-CAIR).</text>
</comment>
<dbReference type="SUPFAM" id="SSF51246">
    <property type="entry name" value="Rudiment single hybrid motif"/>
    <property type="match status" value="1"/>
</dbReference>
<comment type="pathway">
    <text evidence="4 5">Purine metabolism; IMP biosynthesis via de novo pathway; 5-amino-1-(5-phospho-D-ribosyl)imidazole-4-carboxylate from 5-amino-1-(5-phospho-D-ribosyl)imidazole (N5-CAIR route): step 1/2.</text>
</comment>
<evidence type="ECO:0000256" key="4">
    <source>
        <dbReference type="HAMAP-Rule" id="MF_01928"/>
    </source>
</evidence>
<feature type="binding site" evidence="4">
    <location>
        <position position="102"/>
    </location>
    <ligand>
        <name>ATP</name>
        <dbReference type="ChEBI" id="CHEBI:30616"/>
    </ligand>
</feature>
<dbReference type="PANTHER" id="PTHR11609">
    <property type="entry name" value="PURINE BIOSYNTHESIS PROTEIN 6/7, PUR6/7"/>
    <property type="match status" value="1"/>
</dbReference>
<organism evidence="7 8">
    <name type="scientific">Acidithiobacillus caldus (strain ATCC 51756 / DSM 8584 / KU)</name>
    <dbReference type="NCBI Taxonomy" id="637389"/>
    <lineage>
        <taxon>Bacteria</taxon>
        <taxon>Pseudomonadati</taxon>
        <taxon>Pseudomonadota</taxon>
        <taxon>Acidithiobacillia</taxon>
        <taxon>Acidithiobacillales</taxon>
        <taxon>Acidithiobacillaceae</taxon>
        <taxon>Acidithiobacillus</taxon>
    </lineage>
</organism>
<protein>
    <recommendedName>
        <fullName evidence="4 5">N5-carboxyaminoimidazole ribonucleotide synthase</fullName>
        <shortName evidence="4 5">N5-CAIR synthase</shortName>
        <ecNumber evidence="4 5">6.3.4.18</ecNumber>
    </recommendedName>
    <alternativeName>
        <fullName evidence="4 5">5-(carboxyamino)imidazole ribonucleotide synthetase</fullName>
    </alternativeName>
</protein>
<comment type="function">
    <text evidence="4">Catalyzes the ATP-dependent conversion of 5-aminoimidazole ribonucleotide (AIR) and HCO(3)(-) to N5-carboxyaminoimidazole ribonucleotide (N5-CAIR).</text>
</comment>
<dbReference type="Pfam" id="PF17769">
    <property type="entry name" value="PurK_C"/>
    <property type="match status" value="1"/>
</dbReference>
<keyword evidence="4 5" id="KW-0436">Ligase</keyword>
<feature type="binding site" evidence="4">
    <location>
        <position position="208"/>
    </location>
    <ligand>
        <name>ATP</name>
        <dbReference type="ChEBI" id="CHEBI:30616"/>
    </ligand>
</feature>